<protein>
    <submittedName>
        <fullName evidence="6">C-type cytochrome</fullName>
    </submittedName>
</protein>
<dbReference type="InterPro" id="IPR051459">
    <property type="entry name" value="Cytochrome_c-type_DH"/>
</dbReference>
<dbReference type="GO" id="GO:0046872">
    <property type="term" value="F:metal ion binding"/>
    <property type="evidence" value="ECO:0007669"/>
    <property type="project" value="UniProtKB-KW"/>
</dbReference>
<dbReference type="EMBL" id="VOEJ01000010">
    <property type="protein sequence ID" value="TWR24731.1"/>
    <property type="molecule type" value="Genomic_DNA"/>
</dbReference>
<dbReference type="GO" id="GO:0020037">
    <property type="term" value="F:heme binding"/>
    <property type="evidence" value="ECO:0007669"/>
    <property type="project" value="InterPro"/>
</dbReference>
<accession>A0A563U1L9</accession>
<dbReference type="GO" id="GO:0009055">
    <property type="term" value="F:electron transfer activity"/>
    <property type="evidence" value="ECO:0007669"/>
    <property type="project" value="InterPro"/>
</dbReference>
<evidence type="ECO:0000256" key="3">
    <source>
        <dbReference type="ARBA" id="ARBA00023004"/>
    </source>
</evidence>
<keyword evidence="3 4" id="KW-0408">Iron</keyword>
<keyword evidence="2 4" id="KW-0479">Metal-binding</keyword>
<proteinExistence type="predicted"/>
<dbReference type="SUPFAM" id="SSF46626">
    <property type="entry name" value="Cytochrome c"/>
    <property type="match status" value="1"/>
</dbReference>
<dbReference type="InterPro" id="IPR036909">
    <property type="entry name" value="Cyt_c-like_dom_sf"/>
</dbReference>
<dbReference type="InterPro" id="IPR009056">
    <property type="entry name" value="Cyt_c-like_dom"/>
</dbReference>
<reference evidence="6 7" key="1">
    <citation type="submission" date="2019-07" db="EMBL/GenBank/DDBJ databases">
        <authorList>
            <person name="Kim J."/>
        </authorList>
    </citation>
    <scope>NUCLEOTIDE SEQUENCE [LARGE SCALE GENOMIC DNA]</scope>
    <source>
        <strain evidence="7">dk17</strain>
    </source>
</reference>
<evidence type="ECO:0000256" key="4">
    <source>
        <dbReference type="PROSITE-ProRule" id="PRU00433"/>
    </source>
</evidence>
<dbReference type="Pfam" id="PF00034">
    <property type="entry name" value="Cytochrom_C"/>
    <property type="match status" value="1"/>
</dbReference>
<evidence type="ECO:0000256" key="2">
    <source>
        <dbReference type="ARBA" id="ARBA00022723"/>
    </source>
</evidence>
<dbReference type="AlphaFoldDB" id="A0A563U1L9"/>
<name>A0A563U1L9_9SPHI</name>
<evidence type="ECO:0000313" key="6">
    <source>
        <dbReference type="EMBL" id="TWR24731.1"/>
    </source>
</evidence>
<dbReference type="PROSITE" id="PS51257">
    <property type="entry name" value="PROKAR_LIPOPROTEIN"/>
    <property type="match status" value="1"/>
</dbReference>
<feature type="domain" description="Cytochrome c" evidence="5">
    <location>
        <begin position="66"/>
        <end position="156"/>
    </location>
</feature>
<keyword evidence="7" id="KW-1185">Reference proteome</keyword>
<organism evidence="6 7">
    <name type="scientific">Mucilaginibacter pallidiroseus</name>
    <dbReference type="NCBI Taxonomy" id="2599295"/>
    <lineage>
        <taxon>Bacteria</taxon>
        <taxon>Pseudomonadati</taxon>
        <taxon>Bacteroidota</taxon>
        <taxon>Sphingobacteriia</taxon>
        <taxon>Sphingobacteriales</taxon>
        <taxon>Sphingobacteriaceae</taxon>
        <taxon>Mucilaginibacter</taxon>
    </lineage>
</organism>
<evidence type="ECO:0000313" key="7">
    <source>
        <dbReference type="Proteomes" id="UP000320042"/>
    </source>
</evidence>
<keyword evidence="1 4" id="KW-0349">Heme</keyword>
<dbReference type="RefSeq" id="WP_146383273.1">
    <property type="nucleotide sequence ID" value="NZ_VOEJ01000010.1"/>
</dbReference>
<comment type="caution">
    <text evidence="6">The sequence shown here is derived from an EMBL/GenBank/DDBJ whole genome shotgun (WGS) entry which is preliminary data.</text>
</comment>
<evidence type="ECO:0000256" key="1">
    <source>
        <dbReference type="ARBA" id="ARBA00022617"/>
    </source>
</evidence>
<evidence type="ECO:0000259" key="5">
    <source>
        <dbReference type="PROSITE" id="PS51007"/>
    </source>
</evidence>
<dbReference type="Proteomes" id="UP000320042">
    <property type="component" value="Unassembled WGS sequence"/>
</dbReference>
<sequence length="193" mass="21082">MIRWINDNFKTGIAVFTLLAVFGCGHNSQKDWPDSFGYGKTASKADIIAKDIDVRPDGVGLPKGAGRIDTGALIFAEKCAMCHGVGGKLVKGQKLPAPALVSDTNFVKRKGNTVGNYWPYATTLFDYVRRSMPYNAPGSLTNQEVYDITAYLLYANGVIKKGATINAQTLPKVVMPARKYFVNDDRRGGNEVR</sequence>
<dbReference type="OrthoDB" id="9779283at2"/>
<dbReference type="PANTHER" id="PTHR35008">
    <property type="entry name" value="BLL4482 PROTEIN-RELATED"/>
    <property type="match status" value="1"/>
</dbReference>
<dbReference type="Gene3D" id="1.10.760.10">
    <property type="entry name" value="Cytochrome c-like domain"/>
    <property type="match status" value="1"/>
</dbReference>
<dbReference type="PROSITE" id="PS51007">
    <property type="entry name" value="CYTC"/>
    <property type="match status" value="1"/>
</dbReference>
<gene>
    <name evidence="6" type="ORF">FPZ43_17690</name>
</gene>
<dbReference type="PANTHER" id="PTHR35008:SF8">
    <property type="entry name" value="ALCOHOL DEHYDROGENASE CYTOCHROME C SUBUNIT"/>
    <property type="match status" value="1"/>
</dbReference>